<dbReference type="SUPFAM" id="SSF55315">
    <property type="entry name" value="L30e-like"/>
    <property type="match status" value="1"/>
</dbReference>
<name>A0A0L6W1Q5_9FIRM</name>
<dbReference type="InterPro" id="IPR029064">
    <property type="entry name" value="Ribosomal_eL30-like_sf"/>
</dbReference>
<dbReference type="GO" id="GO:0006396">
    <property type="term" value="P:RNA processing"/>
    <property type="evidence" value="ECO:0007669"/>
    <property type="project" value="InterPro"/>
</dbReference>
<dbReference type="Gene3D" id="3.30.1330.30">
    <property type="match status" value="1"/>
</dbReference>
<dbReference type="PANTHER" id="PTHR46429:SF1">
    <property type="entry name" value="23S RRNA (GUANOSINE-2'-O-)-METHYLTRANSFERASE RLMB"/>
    <property type="match status" value="1"/>
</dbReference>
<dbReference type="PANTHER" id="PTHR46429">
    <property type="entry name" value="23S RRNA (GUANOSINE-2'-O-)-METHYLTRANSFERASE RLMB"/>
    <property type="match status" value="1"/>
</dbReference>
<comment type="caution">
    <text evidence="5">The sequence shown here is derived from an EMBL/GenBank/DDBJ whole genome shotgun (WGS) entry which is preliminary data.</text>
</comment>
<evidence type="ECO:0000313" key="6">
    <source>
        <dbReference type="Proteomes" id="UP000037175"/>
    </source>
</evidence>
<dbReference type="FunFam" id="3.40.1280.10:FF:000008">
    <property type="entry name" value="Group 3 RNA methyltransferase TrmH"/>
    <property type="match status" value="1"/>
</dbReference>
<keyword evidence="2 5" id="KW-0489">Methyltransferase</keyword>
<dbReference type="InterPro" id="IPR004441">
    <property type="entry name" value="rRNA_MeTrfase_TrmH"/>
</dbReference>
<organism evidence="5 6">
    <name type="scientific">Thermincola ferriacetica</name>
    <dbReference type="NCBI Taxonomy" id="281456"/>
    <lineage>
        <taxon>Bacteria</taxon>
        <taxon>Bacillati</taxon>
        <taxon>Bacillota</taxon>
        <taxon>Clostridia</taxon>
        <taxon>Eubacteriales</taxon>
        <taxon>Thermincolaceae</taxon>
        <taxon>Thermincola</taxon>
    </lineage>
</organism>
<dbReference type="Pfam" id="PF00588">
    <property type="entry name" value="SpoU_methylase"/>
    <property type="match status" value="1"/>
</dbReference>
<dbReference type="GO" id="GO:0032259">
    <property type="term" value="P:methylation"/>
    <property type="evidence" value="ECO:0007669"/>
    <property type="project" value="UniProtKB-KW"/>
</dbReference>
<evidence type="ECO:0000256" key="2">
    <source>
        <dbReference type="ARBA" id="ARBA00022603"/>
    </source>
</evidence>
<feature type="domain" description="RNA 2-O ribose methyltransferase substrate binding" evidence="4">
    <location>
        <begin position="4"/>
        <end position="76"/>
    </location>
</feature>
<dbReference type="InterPro" id="IPR013123">
    <property type="entry name" value="SpoU_subst-bd"/>
</dbReference>
<dbReference type="InterPro" id="IPR029028">
    <property type="entry name" value="Alpha/beta_knot_MTases"/>
</dbReference>
<evidence type="ECO:0000256" key="3">
    <source>
        <dbReference type="ARBA" id="ARBA00022679"/>
    </source>
</evidence>
<protein>
    <submittedName>
        <fullName evidence="5">TrmH family RNA methyltransferase</fullName>
    </submittedName>
</protein>
<dbReference type="GO" id="GO:0005829">
    <property type="term" value="C:cytosol"/>
    <property type="evidence" value="ECO:0007669"/>
    <property type="project" value="TreeGrafter"/>
</dbReference>
<dbReference type="NCBIfam" id="TIGR00186">
    <property type="entry name" value="rRNA_methyl_3"/>
    <property type="match status" value="1"/>
</dbReference>
<dbReference type="InterPro" id="IPR001537">
    <property type="entry name" value="SpoU_MeTrfase"/>
</dbReference>
<evidence type="ECO:0000256" key="1">
    <source>
        <dbReference type="ARBA" id="ARBA00007228"/>
    </source>
</evidence>
<dbReference type="CDD" id="cd18103">
    <property type="entry name" value="SpoU-like_RlmB"/>
    <property type="match status" value="1"/>
</dbReference>
<dbReference type="AlphaFoldDB" id="A0A0L6W1Q5"/>
<evidence type="ECO:0000259" key="4">
    <source>
        <dbReference type="SMART" id="SM00967"/>
    </source>
</evidence>
<reference evidence="6" key="1">
    <citation type="submission" date="2015-07" db="EMBL/GenBank/DDBJ databases">
        <title>Complete Genome of Thermincola ferriacetica strain Z-0001T.</title>
        <authorList>
            <person name="Lusk B."/>
            <person name="Badalamenti J.P."/>
            <person name="Parameswaran P."/>
            <person name="Bond D.R."/>
            <person name="Torres C.I."/>
        </authorList>
    </citation>
    <scope>NUCLEOTIDE SEQUENCE [LARGE SCALE GENOMIC DNA]</scope>
    <source>
        <strain evidence="6">Z-0001</strain>
    </source>
</reference>
<keyword evidence="3 5" id="KW-0808">Transferase</keyword>
<evidence type="ECO:0000313" key="5">
    <source>
        <dbReference type="EMBL" id="KNZ69502.1"/>
    </source>
</evidence>
<sequence length="244" mass="26541">MDDIIYGRNPVIEALKAERPINKILLQHGTTRAGDILNLARQRKIPVQETDKRSLDKLVQGNHQGVIALVAMKAYADIDDILETAQKNGEDPFILLLDELEDPHNLGAIIRTADAVGIHGVVIPRRRAVGITPAVVKASAGAVEYVSVCRVTNLAQTIEYLKEKGCWVVGADAAAPQNLWQADLQGPLALVIGSEGKGISRLVREKCDFLVRLPMQGKIGSLNASVAAAVLCYEVLRQRQMGER</sequence>
<dbReference type="GO" id="GO:0008173">
    <property type="term" value="F:RNA methyltransferase activity"/>
    <property type="evidence" value="ECO:0007669"/>
    <property type="project" value="InterPro"/>
</dbReference>
<accession>A0A0L6W1Q5</accession>
<dbReference type="GO" id="GO:0003723">
    <property type="term" value="F:RNA binding"/>
    <property type="evidence" value="ECO:0007669"/>
    <property type="project" value="InterPro"/>
</dbReference>
<dbReference type="RefSeq" id="WP_052218143.1">
    <property type="nucleotide sequence ID" value="NZ_LGTE01000012.1"/>
</dbReference>
<dbReference type="SUPFAM" id="SSF75217">
    <property type="entry name" value="alpha/beta knot"/>
    <property type="match status" value="1"/>
</dbReference>
<comment type="similarity">
    <text evidence="1">Belongs to the class IV-like SAM-binding methyltransferase superfamily. RNA methyltransferase TrmH family.</text>
</comment>
<dbReference type="SMART" id="SM00967">
    <property type="entry name" value="SpoU_sub_bind"/>
    <property type="match status" value="1"/>
</dbReference>
<dbReference type="Pfam" id="PF08032">
    <property type="entry name" value="SpoU_sub_bind"/>
    <property type="match status" value="1"/>
</dbReference>
<proteinExistence type="inferred from homology"/>
<dbReference type="Proteomes" id="UP000037175">
    <property type="component" value="Unassembled WGS sequence"/>
</dbReference>
<dbReference type="EMBL" id="LGTE01000012">
    <property type="protein sequence ID" value="KNZ69502.1"/>
    <property type="molecule type" value="Genomic_DNA"/>
</dbReference>
<dbReference type="PATRIC" id="fig|281456.6.peg.2044"/>
<dbReference type="InterPro" id="IPR029026">
    <property type="entry name" value="tRNA_m1G_MTases_N"/>
</dbReference>
<gene>
    <name evidence="5" type="ORF">Tfer_1950</name>
</gene>
<dbReference type="Gene3D" id="3.40.1280.10">
    <property type="match status" value="1"/>
</dbReference>
<keyword evidence="6" id="KW-1185">Reference proteome</keyword>